<organism evidence="1 2">
    <name type="scientific">Methanosphaera stadtmanae (strain ATCC 43021 / DSM 3091 / JCM 11832 / MCB-3)</name>
    <dbReference type="NCBI Taxonomy" id="339860"/>
    <lineage>
        <taxon>Archaea</taxon>
        <taxon>Methanobacteriati</taxon>
        <taxon>Methanobacteriota</taxon>
        <taxon>Methanomada group</taxon>
        <taxon>Methanobacteria</taxon>
        <taxon>Methanobacteriales</taxon>
        <taxon>Methanobacteriaceae</taxon>
        <taxon>Methanosphaera</taxon>
    </lineage>
</organism>
<gene>
    <name evidence="1" type="ordered locus">Msp_1547</name>
</gene>
<name>Q2NE39_METST</name>
<reference evidence="1 2" key="1">
    <citation type="journal article" date="2006" name="J. Bacteriol.">
        <title>The genome sequence of Methanosphaera stadtmanae reveals why this human intestinal archaeon is restricted to methanol and H2 for methane formation and ATP synthesis.</title>
        <authorList>
            <person name="Fricke W.F."/>
            <person name="Seedorf H."/>
            <person name="Henne A."/>
            <person name="Kruer M."/>
            <person name="Liesegang H."/>
            <person name="Hedderich R."/>
            <person name="Gottschalk G."/>
            <person name="Thauer R.K."/>
        </authorList>
    </citation>
    <scope>NUCLEOTIDE SEQUENCE [LARGE SCALE GENOMIC DNA]</scope>
    <source>
        <strain evidence="2">ATCC 43021 / DSM 3091 / JCM 11832 / MCB-3</strain>
    </source>
</reference>
<evidence type="ECO:0000313" key="1">
    <source>
        <dbReference type="EMBL" id="ABC57914.1"/>
    </source>
</evidence>
<dbReference type="Proteomes" id="UP000001931">
    <property type="component" value="Chromosome"/>
</dbReference>
<accession>Q2NE39</accession>
<evidence type="ECO:0000313" key="2">
    <source>
        <dbReference type="Proteomes" id="UP000001931"/>
    </source>
</evidence>
<dbReference type="AlphaFoldDB" id="Q2NE39"/>
<dbReference type="HOGENOM" id="CLU_051619_0_0_2"/>
<proteinExistence type="predicted"/>
<dbReference type="EMBL" id="CP000102">
    <property type="protein sequence ID" value="ABC57914.1"/>
    <property type="molecule type" value="Genomic_DNA"/>
</dbReference>
<dbReference type="GeneID" id="3854852"/>
<keyword evidence="2" id="KW-1185">Reference proteome</keyword>
<dbReference type="KEGG" id="mst:Msp_1547"/>
<sequence>MMCNTCKTSFKQENNLYKFINTAITNTPLWTYYNQPLTMEEWDRITEGGLSNGEIEQAQKEELARIRDSDIQVFMDTLSTDNPMLPQINSVDLLLKKNEHPILELENITLQEPRAVRVSRGGYGGTSIRIAKGITLHTGGTRGRSESHDEIRNIDNGKLLITNKRIMFLGSNRTTNIDINKIVSIEDYLDGIKIQRSNKQKPEYFIGVDNNSITINIEGRQHNVLFNGEMIREIIIGRLN</sequence>
<protein>
    <submittedName>
        <fullName evidence="1">Uncharacterized protein</fullName>
    </submittedName>
</protein>
<dbReference type="RefSeq" id="WP_011407113.1">
    <property type="nucleotide sequence ID" value="NC_007681.1"/>
</dbReference>
<dbReference type="eggNOG" id="arCOG07601">
    <property type="taxonomic scope" value="Archaea"/>
</dbReference>
<dbReference type="STRING" id="339860.Msp_1547"/>